<dbReference type="Proteomes" id="UP001283361">
    <property type="component" value="Unassembled WGS sequence"/>
</dbReference>
<proteinExistence type="predicted"/>
<dbReference type="EMBL" id="JAWDGP010002101">
    <property type="protein sequence ID" value="KAK3785617.1"/>
    <property type="molecule type" value="Genomic_DNA"/>
</dbReference>
<evidence type="ECO:0000313" key="1">
    <source>
        <dbReference type="EMBL" id="KAK3785617.1"/>
    </source>
</evidence>
<organism evidence="1 2">
    <name type="scientific">Elysia crispata</name>
    <name type="common">lettuce slug</name>
    <dbReference type="NCBI Taxonomy" id="231223"/>
    <lineage>
        <taxon>Eukaryota</taxon>
        <taxon>Metazoa</taxon>
        <taxon>Spiralia</taxon>
        <taxon>Lophotrochozoa</taxon>
        <taxon>Mollusca</taxon>
        <taxon>Gastropoda</taxon>
        <taxon>Heterobranchia</taxon>
        <taxon>Euthyneura</taxon>
        <taxon>Panpulmonata</taxon>
        <taxon>Sacoglossa</taxon>
        <taxon>Placobranchoidea</taxon>
        <taxon>Plakobranchidae</taxon>
        <taxon>Elysia</taxon>
    </lineage>
</organism>
<dbReference type="PROSITE" id="PS51257">
    <property type="entry name" value="PROKAR_LIPOPROTEIN"/>
    <property type="match status" value="1"/>
</dbReference>
<reference evidence="1" key="1">
    <citation type="journal article" date="2023" name="G3 (Bethesda)">
        <title>A reference genome for the long-term kleptoplast-retaining sea slug Elysia crispata morphotype clarki.</title>
        <authorList>
            <person name="Eastman K.E."/>
            <person name="Pendleton A.L."/>
            <person name="Shaikh M.A."/>
            <person name="Suttiyut T."/>
            <person name="Ogas R."/>
            <person name="Tomko P."/>
            <person name="Gavelis G."/>
            <person name="Widhalm J.R."/>
            <person name="Wisecaver J.H."/>
        </authorList>
    </citation>
    <scope>NUCLEOTIDE SEQUENCE</scope>
    <source>
        <strain evidence="1">ECLA1</strain>
    </source>
</reference>
<evidence type="ECO:0000313" key="2">
    <source>
        <dbReference type="Proteomes" id="UP001283361"/>
    </source>
</evidence>
<sequence>MFKSFILTFKQKEPQVHKLHDVLANTTVTFFACFIKVENLNDRKLVDLDLSLSSHQLPLSQLYTDSKVTNLLQAMFDDEKKAILTSLKKAYIKTGEYMRKKLPLNNKFLENLSALDPIVRGHSAAVTALDKLRAFFPTLDTDQDSHQAEVKKYHLAENLPSPTDIRLDHWWAKVMPNYPALSPIIKAFLQFLLDPEWKKIILHDESHHNNQVKYCRMAVSTYEAYQAIKYQLLTRNISAVQLFKRNDILYDQVDKSLVLHIQTAKQRGMKCTSAHRPT</sequence>
<comment type="caution">
    <text evidence="1">The sequence shown here is derived from an EMBL/GenBank/DDBJ whole genome shotgun (WGS) entry which is preliminary data.</text>
</comment>
<keyword evidence="2" id="KW-1185">Reference proteome</keyword>
<evidence type="ECO:0008006" key="3">
    <source>
        <dbReference type="Google" id="ProtNLM"/>
    </source>
</evidence>
<accession>A0AAE1ADI1</accession>
<gene>
    <name evidence="1" type="ORF">RRG08_015502</name>
</gene>
<name>A0AAE1ADI1_9GAST</name>
<dbReference type="AlphaFoldDB" id="A0AAE1ADI1"/>
<protein>
    <recommendedName>
        <fullName evidence="3">HAT C-terminal dimerisation domain-containing protein</fullName>
    </recommendedName>
</protein>